<dbReference type="Proteomes" id="UP000011690">
    <property type="component" value="Unassembled WGS sequence"/>
</dbReference>
<sequence>MVLFDSMTRTHNDTPANGRKSRNTFSPSIVVGADRHLSRRVHDHRMQHEIRIVSTGGTIASTSSEDSDTGKTPAVSGDDLVEAVPEIANHATIDVDDVCQVSGFQVDFETGGHIVDAVERAASKGAAGVVVTHGTDTMAESAYYADVVLEAECPVVFTGAQRPFDQLGTDGPTNLLLAVRAAADERFRTAGGSYLAFNDSVHAARWVVKSHTSKLETFASPGSGPIAEHTPNGLRTLREPGRYSRPIPGARIDPEVRVDLVTNAMGVDGRQIDRALEDGVDAIVVAGTGLGNTTGALGATLENAIDAGVPVVLTSRCHAGTTAGLYGGPGGGQTLLEAGAISGGDLPAWKARLRAALALSAIDGANAHDRMQEAFAGIDSVV</sequence>
<dbReference type="PROSITE" id="PS51732">
    <property type="entry name" value="ASN_GLN_ASE_3"/>
    <property type="match status" value="1"/>
</dbReference>
<dbReference type="InterPro" id="IPR037152">
    <property type="entry name" value="L-asparaginase_N_sf"/>
</dbReference>
<comment type="similarity">
    <text evidence="1">Belongs to the asparaginase 1 family.</text>
</comment>
<organism evidence="8 9">
    <name type="scientific">Natronorubrum bangense JCM 10635</name>
    <dbReference type="NCBI Taxonomy" id="1227500"/>
    <lineage>
        <taxon>Archaea</taxon>
        <taxon>Methanobacteriati</taxon>
        <taxon>Methanobacteriota</taxon>
        <taxon>Stenosarchaea group</taxon>
        <taxon>Halobacteria</taxon>
        <taxon>Halobacteriales</taxon>
        <taxon>Natrialbaceae</taxon>
        <taxon>Natronorubrum</taxon>
    </lineage>
</organism>
<gene>
    <name evidence="8" type="ORF">C494_09670</name>
</gene>
<dbReference type="AlphaFoldDB" id="L9WH66"/>
<evidence type="ECO:0000256" key="1">
    <source>
        <dbReference type="ARBA" id="ARBA00010518"/>
    </source>
</evidence>
<dbReference type="GO" id="GO:0006528">
    <property type="term" value="P:asparagine metabolic process"/>
    <property type="evidence" value="ECO:0007669"/>
    <property type="project" value="InterPro"/>
</dbReference>
<feature type="domain" description="Asparaginase/glutaminase C-terminal" evidence="7">
    <location>
        <begin position="257"/>
        <end position="362"/>
    </location>
</feature>
<dbReference type="PROSITE" id="PS00917">
    <property type="entry name" value="ASN_GLN_ASE_2"/>
    <property type="match status" value="1"/>
</dbReference>
<dbReference type="InterPro" id="IPR040919">
    <property type="entry name" value="Asparaginase_C"/>
</dbReference>
<name>L9WH66_9EURY</name>
<dbReference type="Pfam" id="PF00710">
    <property type="entry name" value="Asparaginase"/>
    <property type="match status" value="1"/>
</dbReference>
<dbReference type="InterPro" id="IPR004550">
    <property type="entry name" value="AsnASE_II"/>
</dbReference>
<dbReference type="InterPro" id="IPR027475">
    <property type="entry name" value="Asparaginase/glutaminase_AS2"/>
</dbReference>
<keyword evidence="2" id="KW-0378">Hydrolase</keyword>
<evidence type="ECO:0000256" key="5">
    <source>
        <dbReference type="SAM" id="MobiDB-lite"/>
    </source>
</evidence>
<feature type="region of interest" description="Disordered" evidence="5">
    <location>
        <begin position="1"/>
        <end position="25"/>
    </location>
</feature>
<dbReference type="PIRSF" id="PIRSF001220">
    <property type="entry name" value="L-ASNase_gatD"/>
    <property type="match status" value="1"/>
</dbReference>
<evidence type="ECO:0000259" key="7">
    <source>
        <dbReference type="Pfam" id="PF17763"/>
    </source>
</evidence>
<keyword evidence="9" id="KW-1185">Reference proteome</keyword>
<dbReference type="eggNOG" id="arCOG01924">
    <property type="taxonomic scope" value="Archaea"/>
</dbReference>
<dbReference type="EMBL" id="AOHY01000028">
    <property type="protein sequence ID" value="ELY48855.1"/>
    <property type="molecule type" value="Genomic_DNA"/>
</dbReference>
<dbReference type="Pfam" id="PF17763">
    <property type="entry name" value="Asparaginase_C"/>
    <property type="match status" value="1"/>
</dbReference>
<dbReference type="Gene3D" id="3.40.50.1170">
    <property type="entry name" value="L-asparaginase, N-terminal domain"/>
    <property type="match status" value="1"/>
</dbReference>
<reference evidence="8 9" key="1">
    <citation type="journal article" date="2014" name="PLoS Genet.">
        <title>Phylogenetically driven sequencing of extremely halophilic archaea reveals strategies for static and dynamic osmo-response.</title>
        <authorList>
            <person name="Becker E.A."/>
            <person name="Seitzer P.M."/>
            <person name="Tritt A."/>
            <person name="Larsen D."/>
            <person name="Krusor M."/>
            <person name="Yao A.I."/>
            <person name="Wu D."/>
            <person name="Madern D."/>
            <person name="Eisen J.A."/>
            <person name="Darling A.E."/>
            <person name="Facciotti M.T."/>
        </authorList>
    </citation>
    <scope>NUCLEOTIDE SEQUENCE [LARGE SCALE GENOMIC DNA]</scope>
    <source>
        <strain evidence="8 9">JCM 10635</strain>
    </source>
</reference>
<proteinExistence type="inferred from homology"/>
<dbReference type="SUPFAM" id="SSF53774">
    <property type="entry name" value="Glutaminase/Asparaginase"/>
    <property type="match status" value="1"/>
</dbReference>
<dbReference type="SFLD" id="SFLDS00057">
    <property type="entry name" value="Glutaminase/Asparaginase"/>
    <property type="match status" value="1"/>
</dbReference>
<dbReference type="InterPro" id="IPR036152">
    <property type="entry name" value="Asp/glu_Ase-like_sf"/>
</dbReference>
<evidence type="ECO:0000313" key="9">
    <source>
        <dbReference type="Proteomes" id="UP000011690"/>
    </source>
</evidence>
<dbReference type="PATRIC" id="fig|1227500.6.peg.1946"/>
<dbReference type="SMART" id="SM00870">
    <property type="entry name" value="Asparaginase"/>
    <property type="match status" value="1"/>
</dbReference>
<accession>L9WH66</accession>
<dbReference type="Gene3D" id="3.40.50.40">
    <property type="match status" value="1"/>
</dbReference>
<dbReference type="STRING" id="1227500.C494_09670"/>
<evidence type="ECO:0000256" key="2">
    <source>
        <dbReference type="ARBA" id="ARBA00022801"/>
    </source>
</evidence>
<feature type="domain" description="L-asparaginase N-terminal" evidence="6">
    <location>
        <begin position="50"/>
        <end position="238"/>
    </location>
</feature>
<dbReference type="PROSITE" id="PS00144">
    <property type="entry name" value="ASN_GLN_ASE_1"/>
    <property type="match status" value="1"/>
</dbReference>
<dbReference type="InterPro" id="IPR020827">
    <property type="entry name" value="Asparaginase/glutaminase_AS1"/>
</dbReference>
<dbReference type="PIRSF" id="PIRSF500176">
    <property type="entry name" value="L_ASNase"/>
    <property type="match status" value="1"/>
</dbReference>
<evidence type="ECO:0000313" key="8">
    <source>
        <dbReference type="EMBL" id="ELY48855.1"/>
    </source>
</evidence>
<dbReference type="GO" id="GO:0004067">
    <property type="term" value="F:asparaginase activity"/>
    <property type="evidence" value="ECO:0007669"/>
    <property type="project" value="UniProtKB-UniRule"/>
</dbReference>
<dbReference type="InterPro" id="IPR027474">
    <property type="entry name" value="L-asparaginase_N"/>
</dbReference>
<feature type="active site" evidence="4">
    <location>
        <position position="135"/>
    </location>
</feature>
<dbReference type="InterPro" id="IPR027473">
    <property type="entry name" value="L-asparaginase_C"/>
</dbReference>
<evidence type="ECO:0000256" key="3">
    <source>
        <dbReference type="PROSITE-ProRule" id="PRU10099"/>
    </source>
</evidence>
<evidence type="ECO:0000256" key="4">
    <source>
        <dbReference type="PROSITE-ProRule" id="PRU10100"/>
    </source>
</evidence>
<evidence type="ECO:0000259" key="6">
    <source>
        <dbReference type="Pfam" id="PF00710"/>
    </source>
</evidence>
<feature type="active site" evidence="3">
    <location>
        <position position="58"/>
    </location>
</feature>
<comment type="caution">
    <text evidence="8">The sequence shown here is derived from an EMBL/GenBank/DDBJ whole genome shotgun (WGS) entry which is preliminary data.</text>
</comment>
<dbReference type="PRINTS" id="PR00139">
    <property type="entry name" value="ASNGLNASE"/>
</dbReference>
<dbReference type="PANTHER" id="PTHR11707:SF28">
    <property type="entry name" value="60 KDA LYSOPHOSPHOLIPASE"/>
    <property type="match status" value="1"/>
</dbReference>
<protein>
    <submittedName>
        <fullName evidence="8">Asparaginase/glutaminase</fullName>
    </submittedName>
</protein>
<dbReference type="InterPro" id="IPR006034">
    <property type="entry name" value="Asparaginase/glutaminase-like"/>
</dbReference>
<dbReference type="PANTHER" id="PTHR11707">
    <property type="entry name" value="L-ASPARAGINASE"/>
    <property type="match status" value="1"/>
</dbReference>
<dbReference type="CDD" id="cd08964">
    <property type="entry name" value="L-asparaginase_II"/>
    <property type="match status" value="1"/>
</dbReference>